<sequence>MSRRASVCLCVPVRRALIIADCWLLVLPVLRLPWRSTSTAWTLMVLVRAHDGVGSRTHRASKLLYPPAALRTTVCLCVPSRGPHPESRVRFSA</sequence>
<evidence type="ECO:0000313" key="1">
    <source>
        <dbReference type="EMBL" id="PYH94681.1"/>
    </source>
</evidence>
<organism evidence="1 2">
    <name type="scientific">Aspergillus ellipticus CBS 707.79</name>
    <dbReference type="NCBI Taxonomy" id="1448320"/>
    <lineage>
        <taxon>Eukaryota</taxon>
        <taxon>Fungi</taxon>
        <taxon>Dikarya</taxon>
        <taxon>Ascomycota</taxon>
        <taxon>Pezizomycotina</taxon>
        <taxon>Eurotiomycetes</taxon>
        <taxon>Eurotiomycetidae</taxon>
        <taxon>Eurotiales</taxon>
        <taxon>Aspergillaceae</taxon>
        <taxon>Aspergillus</taxon>
        <taxon>Aspergillus subgen. Circumdati</taxon>
    </lineage>
</organism>
<name>A0A319DBS9_9EURO</name>
<proteinExistence type="predicted"/>
<gene>
    <name evidence="1" type="ORF">BO71DRAFT_225605</name>
</gene>
<protein>
    <submittedName>
        <fullName evidence="1">Uncharacterized protein</fullName>
    </submittedName>
</protein>
<dbReference type="AlphaFoldDB" id="A0A319DBS9"/>
<evidence type="ECO:0000313" key="2">
    <source>
        <dbReference type="Proteomes" id="UP000247810"/>
    </source>
</evidence>
<reference evidence="1 2" key="1">
    <citation type="submission" date="2018-02" db="EMBL/GenBank/DDBJ databases">
        <title>The genomes of Aspergillus section Nigri reveals drivers in fungal speciation.</title>
        <authorList>
            <consortium name="DOE Joint Genome Institute"/>
            <person name="Vesth T.C."/>
            <person name="Nybo J."/>
            <person name="Theobald S."/>
            <person name="Brandl J."/>
            <person name="Frisvad J.C."/>
            <person name="Nielsen K.F."/>
            <person name="Lyhne E.K."/>
            <person name="Kogle M.E."/>
            <person name="Kuo A."/>
            <person name="Riley R."/>
            <person name="Clum A."/>
            <person name="Nolan M."/>
            <person name="Lipzen A."/>
            <person name="Salamov A."/>
            <person name="Henrissat B."/>
            <person name="Wiebenga A."/>
            <person name="De vries R.P."/>
            <person name="Grigoriev I.V."/>
            <person name="Mortensen U.H."/>
            <person name="Andersen M.R."/>
            <person name="Baker S.E."/>
        </authorList>
    </citation>
    <scope>NUCLEOTIDE SEQUENCE [LARGE SCALE GENOMIC DNA]</scope>
    <source>
        <strain evidence="1 2">CBS 707.79</strain>
    </source>
</reference>
<dbReference type="VEuPathDB" id="FungiDB:BO71DRAFT_225605"/>
<dbReference type="EMBL" id="KZ825867">
    <property type="protein sequence ID" value="PYH94681.1"/>
    <property type="molecule type" value="Genomic_DNA"/>
</dbReference>
<dbReference type="Proteomes" id="UP000247810">
    <property type="component" value="Unassembled WGS sequence"/>
</dbReference>
<keyword evidence="2" id="KW-1185">Reference proteome</keyword>
<accession>A0A319DBS9</accession>